<sequence length="434" mass="48132">MGLPINAHDFTSKLTVSYSDVLKRHVKGHSTQERDNAQDARDEEVVHVVTNPPQSTRTDTDADRHTELQIESPAPSPCPSLEPSPSDQNSRDPTMSASASASDPSHISPEPLARNHSPRRTTPHTNRCPEPTFDPPGLGALPTLSPPRSDLQESPVNAVETTGYQTGADPDLTDVGLAVQGRTSDPPSNATLQNSSLEPIGSYLDNFSVIDFSRSGHFPPGCQADLRHLDRDELAWLSTFNCELPSPSGIANIWDMIPVPTNLSLINDPQSLTGQKHSLGSDIPEERFAKIARLWPRKREPPWQLIQTLWSDAAEHGADNLFSDHSVDDINDNSPSLRKNGPRRGLDDARRMELAKEFAFIQNRVHQNGNLPDENAYDTKLPSADTLGMCIDLYFQRFSYITGRGDSLQLRYWYTHLSRPAKGAKLWTMANEIW</sequence>
<gene>
    <name evidence="2" type="ORF">NW762_013423</name>
</gene>
<dbReference type="EMBL" id="JAOQAZ010000041">
    <property type="protein sequence ID" value="KAJ4246871.1"/>
    <property type="molecule type" value="Genomic_DNA"/>
</dbReference>
<proteinExistence type="predicted"/>
<reference evidence="2" key="1">
    <citation type="submission" date="2022-09" db="EMBL/GenBank/DDBJ databases">
        <title>Fusarium specimens isolated from Avocado Roots.</title>
        <authorList>
            <person name="Stajich J."/>
            <person name="Roper C."/>
            <person name="Heimlech-Rivalta G."/>
        </authorList>
    </citation>
    <scope>NUCLEOTIDE SEQUENCE</scope>
    <source>
        <strain evidence="2">CF00136</strain>
    </source>
</reference>
<feature type="region of interest" description="Disordered" evidence="1">
    <location>
        <begin position="26"/>
        <end position="155"/>
    </location>
</feature>
<name>A0A9W8RKR0_9HYPO</name>
<evidence type="ECO:0000313" key="3">
    <source>
        <dbReference type="Proteomes" id="UP001152049"/>
    </source>
</evidence>
<feature type="compositionally biased region" description="Basic and acidic residues" evidence="1">
    <location>
        <begin position="58"/>
        <end position="68"/>
    </location>
</feature>
<feature type="compositionally biased region" description="Basic and acidic residues" evidence="1">
    <location>
        <begin position="30"/>
        <end position="46"/>
    </location>
</feature>
<organism evidence="2 3">
    <name type="scientific">Fusarium torreyae</name>
    <dbReference type="NCBI Taxonomy" id="1237075"/>
    <lineage>
        <taxon>Eukaryota</taxon>
        <taxon>Fungi</taxon>
        <taxon>Dikarya</taxon>
        <taxon>Ascomycota</taxon>
        <taxon>Pezizomycotina</taxon>
        <taxon>Sordariomycetes</taxon>
        <taxon>Hypocreomycetidae</taxon>
        <taxon>Hypocreales</taxon>
        <taxon>Nectriaceae</taxon>
        <taxon>Fusarium</taxon>
    </lineage>
</organism>
<dbReference type="OrthoDB" id="10018191at2759"/>
<keyword evidence="3" id="KW-1185">Reference proteome</keyword>
<evidence type="ECO:0000256" key="1">
    <source>
        <dbReference type="SAM" id="MobiDB-lite"/>
    </source>
</evidence>
<dbReference type="Proteomes" id="UP001152049">
    <property type="component" value="Unassembled WGS sequence"/>
</dbReference>
<feature type="compositionally biased region" description="Polar residues" evidence="1">
    <location>
        <begin position="87"/>
        <end position="105"/>
    </location>
</feature>
<evidence type="ECO:0000313" key="2">
    <source>
        <dbReference type="EMBL" id="KAJ4246871.1"/>
    </source>
</evidence>
<protein>
    <submittedName>
        <fullName evidence="2">Uncharacterized protein</fullName>
    </submittedName>
</protein>
<dbReference type="AlphaFoldDB" id="A0A9W8RKR0"/>
<comment type="caution">
    <text evidence="2">The sequence shown here is derived from an EMBL/GenBank/DDBJ whole genome shotgun (WGS) entry which is preliminary data.</text>
</comment>
<accession>A0A9W8RKR0</accession>